<dbReference type="NCBIfam" id="TIGR02937">
    <property type="entry name" value="sigma70-ECF"/>
    <property type="match status" value="1"/>
</dbReference>
<feature type="domain" description="RNA polymerase sigma-70 region 2" evidence="5">
    <location>
        <begin position="22"/>
        <end position="86"/>
    </location>
</feature>
<evidence type="ECO:0000313" key="8">
    <source>
        <dbReference type="Proteomes" id="UP001056500"/>
    </source>
</evidence>
<evidence type="ECO:0000256" key="2">
    <source>
        <dbReference type="ARBA" id="ARBA00023015"/>
    </source>
</evidence>
<dbReference type="PANTHER" id="PTHR43133:SF51">
    <property type="entry name" value="RNA POLYMERASE SIGMA FACTOR"/>
    <property type="match status" value="1"/>
</dbReference>
<evidence type="ECO:0000256" key="1">
    <source>
        <dbReference type="ARBA" id="ARBA00010641"/>
    </source>
</evidence>
<evidence type="ECO:0000256" key="3">
    <source>
        <dbReference type="ARBA" id="ARBA00023082"/>
    </source>
</evidence>
<keyword evidence="4" id="KW-0804">Transcription</keyword>
<dbReference type="InterPro" id="IPR039425">
    <property type="entry name" value="RNA_pol_sigma-70-like"/>
</dbReference>
<dbReference type="EMBL" id="CP098755">
    <property type="protein sequence ID" value="USG65719.1"/>
    <property type="molecule type" value="Genomic_DNA"/>
</dbReference>
<evidence type="ECO:0000259" key="6">
    <source>
        <dbReference type="Pfam" id="PF08281"/>
    </source>
</evidence>
<dbReference type="RefSeq" id="WP_251872810.1">
    <property type="nucleotide sequence ID" value="NZ_CP098755.1"/>
</dbReference>
<dbReference type="Pfam" id="PF04542">
    <property type="entry name" value="Sigma70_r2"/>
    <property type="match status" value="1"/>
</dbReference>
<dbReference type="InterPro" id="IPR014284">
    <property type="entry name" value="RNA_pol_sigma-70_dom"/>
</dbReference>
<keyword evidence="3" id="KW-0731">Sigma factor</keyword>
<gene>
    <name evidence="7" type="ORF">NDK47_27085</name>
</gene>
<dbReference type="CDD" id="cd06171">
    <property type="entry name" value="Sigma70_r4"/>
    <property type="match status" value="1"/>
</dbReference>
<dbReference type="Gene3D" id="1.10.10.10">
    <property type="entry name" value="Winged helix-like DNA-binding domain superfamily/Winged helix DNA-binding domain"/>
    <property type="match status" value="1"/>
</dbReference>
<protein>
    <submittedName>
        <fullName evidence="7">Sigma-70 family RNA polymerase sigma factor</fullName>
    </submittedName>
</protein>
<comment type="similarity">
    <text evidence="1">Belongs to the sigma-70 factor family. ECF subfamily.</text>
</comment>
<dbReference type="SUPFAM" id="SSF88659">
    <property type="entry name" value="Sigma3 and sigma4 domains of RNA polymerase sigma factors"/>
    <property type="match status" value="1"/>
</dbReference>
<reference evidence="7" key="1">
    <citation type="submission" date="2022-06" db="EMBL/GenBank/DDBJ databases">
        <title>Genome sequencing of Brevibacillus sp. BB3-R1.</title>
        <authorList>
            <person name="Heo J."/>
            <person name="Lee D."/>
            <person name="Won M."/>
            <person name="Han B.-H."/>
            <person name="Hong S.-B."/>
            <person name="Kwon S.-W."/>
        </authorList>
    </citation>
    <scope>NUCLEOTIDE SEQUENCE</scope>
    <source>
        <strain evidence="7">BB3-R1</strain>
    </source>
</reference>
<dbReference type="InterPro" id="IPR013325">
    <property type="entry name" value="RNA_pol_sigma_r2"/>
</dbReference>
<dbReference type="InterPro" id="IPR007627">
    <property type="entry name" value="RNA_pol_sigma70_r2"/>
</dbReference>
<dbReference type="InterPro" id="IPR013249">
    <property type="entry name" value="RNA_pol_sigma70_r4_t2"/>
</dbReference>
<name>A0ABY4WK41_9BACL</name>
<sequence>MDEDQDWVLQIINGNRQAYAHLITKYKDRIYNVLYRMVHSREEAKDLTQECFIKAFQKLASYDQKRAFYPWLCRIAINHCIDIRKNKKLETVCFHDVDLLSLTNEQTPESIYLQKEFASEMQEMLDELPEAYRLVLLLRYNNDLSYQEISEILGIPVSTIQVKLYRAKQRLRANTIRGSKKGWSL</sequence>
<dbReference type="SUPFAM" id="SSF88946">
    <property type="entry name" value="Sigma2 domain of RNA polymerase sigma factors"/>
    <property type="match status" value="1"/>
</dbReference>
<proteinExistence type="inferred from homology"/>
<evidence type="ECO:0000313" key="7">
    <source>
        <dbReference type="EMBL" id="USG65719.1"/>
    </source>
</evidence>
<dbReference type="Pfam" id="PF08281">
    <property type="entry name" value="Sigma70_r4_2"/>
    <property type="match status" value="1"/>
</dbReference>
<evidence type="ECO:0000259" key="5">
    <source>
        <dbReference type="Pfam" id="PF04542"/>
    </source>
</evidence>
<dbReference type="InterPro" id="IPR013324">
    <property type="entry name" value="RNA_pol_sigma_r3/r4-like"/>
</dbReference>
<dbReference type="Proteomes" id="UP001056500">
    <property type="component" value="Chromosome"/>
</dbReference>
<dbReference type="PANTHER" id="PTHR43133">
    <property type="entry name" value="RNA POLYMERASE ECF-TYPE SIGMA FACTO"/>
    <property type="match status" value="1"/>
</dbReference>
<dbReference type="InterPro" id="IPR036388">
    <property type="entry name" value="WH-like_DNA-bd_sf"/>
</dbReference>
<feature type="domain" description="RNA polymerase sigma factor 70 region 4 type 2" evidence="6">
    <location>
        <begin position="120"/>
        <end position="171"/>
    </location>
</feature>
<dbReference type="Gene3D" id="1.10.1740.10">
    <property type="match status" value="1"/>
</dbReference>
<organism evidence="7 8">
    <name type="scientific">Brevibacillus ruminantium</name>
    <dbReference type="NCBI Taxonomy" id="2950604"/>
    <lineage>
        <taxon>Bacteria</taxon>
        <taxon>Bacillati</taxon>
        <taxon>Bacillota</taxon>
        <taxon>Bacilli</taxon>
        <taxon>Bacillales</taxon>
        <taxon>Paenibacillaceae</taxon>
        <taxon>Brevibacillus</taxon>
    </lineage>
</organism>
<evidence type="ECO:0000256" key="4">
    <source>
        <dbReference type="ARBA" id="ARBA00023163"/>
    </source>
</evidence>
<keyword evidence="2" id="KW-0805">Transcription regulation</keyword>
<accession>A0ABY4WK41</accession>
<keyword evidence="8" id="KW-1185">Reference proteome</keyword>